<organism evidence="3 4">
    <name type="scientific">Crocosphaera subtropica (strain ATCC 51142 / BH68)</name>
    <name type="common">Cyanothece sp. (strain ATCC 51142)</name>
    <dbReference type="NCBI Taxonomy" id="43989"/>
    <lineage>
        <taxon>Bacteria</taxon>
        <taxon>Bacillati</taxon>
        <taxon>Cyanobacteriota</taxon>
        <taxon>Cyanophyceae</taxon>
        <taxon>Oscillatoriophycideae</taxon>
        <taxon>Chroococcales</taxon>
        <taxon>Aphanothecaceae</taxon>
        <taxon>Crocosphaera</taxon>
        <taxon>Crocosphaera subtropica</taxon>
    </lineage>
</organism>
<keyword evidence="1" id="KW-0812">Transmembrane</keyword>
<dbReference type="GO" id="GO:0005886">
    <property type="term" value="C:plasma membrane"/>
    <property type="evidence" value="ECO:0007669"/>
    <property type="project" value="TreeGrafter"/>
</dbReference>
<dbReference type="PANTHER" id="PTHR45138:SF9">
    <property type="entry name" value="DIGUANYLATE CYCLASE DGCM-RELATED"/>
    <property type="match status" value="1"/>
</dbReference>
<dbReference type="Proteomes" id="UP000001203">
    <property type="component" value="Chromosome circular"/>
</dbReference>
<dbReference type="PROSITE" id="PS50887">
    <property type="entry name" value="GGDEF"/>
    <property type="match status" value="1"/>
</dbReference>
<keyword evidence="1" id="KW-0472">Membrane</keyword>
<dbReference type="InterPro" id="IPR000160">
    <property type="entry name" value="GGDEF_dom"/>
</dbReference>
<dbReference type="Pfam" id="PF00990">
    <property type="entry name" value="GGDEF"/>
    <property type="match status" value="1"/>
</dbReference>
<dbReference type="EMBL" id="CP000806">
    <property type="protein sequence ID" value="ACB53093.1"/>
    <property type="molecule type" value="Genomic_DNA"/>
</dbReference>
<dbReference type="InterPro" id="IPR050469">
    <property type="entry name" value="Diguanylate_Cyclase"/>
</dbReference>
<proteinExistence type="predicted"/>
<dbReference type="GO" id="GO:0052621">
    <property type="term" value="F:diguanylate cyclase activity"/>
    <property type="evidence" value="ECO:0007669"/>
    <property type="project" value="TreeGrafter"/>
</dbReference>
<dbReference type="Gene3D" id="3.30.70.270">
    <property type="match status" value="1"/>
</dbReference>
<accession>B1X1R3</accession>
<dbReference type="STRING" id="43989.cce_3745"/>
<protein>
    <submittedName>
        <fullName evidence="3">Adenylate cyclase</fullName>
    </submittedName>
</protein>
<evidence type="ECO:0000313" key="3">
    <source>
        <dbReference type="EMBL" id="ACB53093.1"/>
    </source>
</evidence>
<dbReference type="PANTHER" id="PTHR45138">
    <property type="entry name" value="REGULATORY COMPONENTS OF SENSORY TRANSDUCTION SYSTEM"/>
    <property type="match status" value="1"/>
</dbReference>
<sequence length="592" mass="67520">MYQRHNMFRMLKALGEKVYQWRKMLLIAPTVTGLVIGISLTGILEPLELLTFDQFFRWRSHFPSESEKKDPRIVIITIDEADISTLKQWPLSDAKLAQLINIVKTENPRVIGLNIFRDFPIEPGSDTLNQIFKTTPNLIGIEKVIGNSIQPPAILSQSKQVGFVDLVLDKDGKVRRDLVTITSEEFGQKLSFGITLALSYLQKENIIAQSGNSSQEEIIIGKAHLFPLDKNAGNYINIDNGGYQILLNYRGGEEKFQTISIIDVFNQQYPQNLFNDRLVLIGVTADSINTSFLTPYHPSYPTSGTFIQANAISQILSAALDDRPLLKVWSNPLEWLWIFAWTTIGMLVTYVVLNKHSFQYNSVIKWILFILNDCWLGLLLFSCSYVLFLQGWWVPTITPFMVVLGASVIIMVDKWKYLATFDTLTKVPNRLYFDKILEQTRLLHHLSRKQTSLILCDVDHFKQYNDTYGHPAGDRCLQKVAKEIRTAIRRTDFVARYGGEEFAIILPRTDRQEAKKIAQRILEKVISLNISHNTSLTSDYVTISCGISSLFLQDQLSTKRLINQADKALYQAKQEGRNRVIVYGSSLVTDEH</sequence>
<dbReference type="GO" id="GO:0043709">
    <property type="term" value="P:cell adhesion involved in single-species biofilm formation"/>
    <property type="evidence" value="ECO:0007669"/>
    <property type="project" value="TreeGrafter"/>
</dbReference>
<dbReference type="HOGENOM" id="CLU_000445_85_1_3"/>
<dbReference type="eggNOG" id="COG3706">
    <property type="taxonomic scope" value="Bacteria"/>
</dbReference>
<dbReference type="AlphaFoldDB" id="B1X1R3"/>
<dbReference type="FunFam" id="3.30.70.270:FF:000001">
    <property type="entry name" value="Diguanylate cyclase domain protein"/>
    <property type="match status" value="1"/>
</dbReference>
<dbReference type="SUPFAM" id="SSF55073">
    <property type="entry name" value="Nucleotide cyclase"/>
    <property type="match status" value="1"/>
</dbReference>
<gene>
    <name evidence="3" type="ordered locus">cce_3745</name>
</gene>
<evidence type="ECO:0000259" key="2">
    <source>
        <dbReference type="PROSITE" id="PS50887"/>
    </source>
</evidence>
<feature type="transmembrane region" description="Helical" evidence="1">
    <location>
        <begin position="393"/>
        <end position="412"/>
    </location>
</feature>
<dbReference type="SMART" id="SM01080">
    <property type="entry name" value="CHASE2"/>
    <property type="match status" value="1"/>
</dbReference>
<feature type="domain" description="GGDEF" evidence="2">
    <location>
        <begin position="449"/>
        <end position="585"/>
    </location>
</feature>
<feature type="transmembrane region" description="Helical" evidence="1">
    <location>
        <begin position="335"/>
        <end position="354"/>
    </location>
</feature>
<evidence type="ECO:0000313" key="4">
    <source>
        <dbReference type="Proteomes" id="UP000001203"/>
    </source>
</evidence>
<dbReference type="InterPro" id="IPR029787">
    <property type="entry name" value="Nucleotide_cyclase"/>
</dbReference>
<evidence type="ECO:0000256" key="1">
    <source>
        <dbReference type="SAM" id="Phobius"/>
    </source>
</evidence>
<dbReference type="KEGG" id="cyt:cce_3745"/>
<dbReference type="eggNOG" id="COG4252">
    <property type="taxonomic scope" value="Bacteria"/>
</dbReference>
<dbReference type="SMART" id="SM00267">
    <property type="entry name" value="GGDEF"/>
    <property type="match status" value="1"/>
</dbReference>
<keyword evidence="4" id="KW-1185">Reference proteome</keyword>
<keyword evidence="1" id="KW-1133">Transmembrane helix</keyword>
<dbReference type="NCBIfam" id="TIGR00254">
    <property type="entry name" value="GGDEF"/>
    <property type="match status" value="1"/>
</dbReference>
<feature type="transmembrane region" description="Helical" evidence="1">
    <location>
        <begin position="366"/>
        <end position="387"/>
    </location>
</feature>
<reference evidence="3 4" key="1">
    <citation type="journal article" date="2008" name="Proc. Natl. Acad. Sci. U.S.A.">
        <title>The genome of Cyanothece 51142, a unicellular diazotrophic cyanobacterium important in the marine nitrogen cycle.</title>
        <authorList>
            <person name="Welsh E.A."/>
            <person name="Liberton M."/>
            <person name="Stoeckel J."/>
            <person name="Loh T."/>
            <person name="Elvitigala T."/>
            <person name="Wang C."/>
            <person name="Wollam A."/>
            <person name="Fulton R.S."/>
            <person name="Clifton S.W."/>
            <person name="Jacobs J.M."/>
            <person name="Aurora R."/>
            <person name="Ghosh B.K."/>
            <person name="Sherman L.A."/>
            <person name="Smith R.D."/>
            <person name="Wilson R.K."/>
            <person name="Pakrasi H.B."/>
        </authorList>
    </citation>
    <scope>NUCLEOTIDE SEQUENCE [LARGE SCALE GENOMIC DNA]</scope>
    <source>
        <strain evidence="4">ATCC 51142 / BH68</strain>
    </source>
</reference>
<dbReference type="CDD" id="cd01949">
    <property type="entry name" value="GGDEF"/>
    <property type="match status" value="1"/>
</dbReference>
<name>B1X1R3_CROS5</name>
<dbReference type="GO" id="GO:1902201">
    <property type="term" value="P:negative regulation of bacterial-type flagellum-dependent cell motility"/>
    <property type="evidence" value="ECO:0007669"/>
    <property type="project" value="TreeGrafter"/>
</dbReference>
<dbReference type="InterPro" id="IPR007890">
    <property type="entry name" value="CHASE2"/>
</dbReference>
<dbReference type="Pfam" id="PF05226">
    <property type="entry name" value="CHASE2"/>
    <property type="match status" value="1"/>
</dbReference>
<dbReference type="InterPro" id="IPR043128">
    <property type="entry name" value="Rev_trsase/Diguanyl_cyclase"/>
</dbReference>